<dbReference type="InterPro" id="IPR001206">
    <property type="entry name" value="Diacylglycerol_kinase_cat_dom"/>
</dbReference>
<dbReference type="NCBIfam" id="TIGR00147">
    <property type="entry name" value="YegS/Rv2252/BmrU family lipid kinase"/>
    <property type="match status" value="1"/>
</dbReference>
<keyword evidence="8" id="KW-1185">Reference proteome</keyword>
<keyword evidence="3 7" id="KW-0418">Kinase</keyword>
<protein>
    <submittedName>
        <fullName evidence="7">Diacylglycerol kinase family lipid kinase</fullName>
    </submittedName>
</protein>
<sequence>MTDRILVFNPRSGDGKRSACARAIAEERGYDVRESREKGDTLELAREAAREGASVIAAAGGDGTLNEVVRGVDAEGGLDETTLGVVPCGTGNDFADNVGVRGVEHAFDVLKNGRRRGLDLGSVRWTAEESADSLAGTPARPFLNSCACGLTAEASAGATREAKRRLGVLAYVLSTLQRTRTFQGLQLDVRAGPQNDPVWTGEALMLLVGNGRRFPGERMRQANMEDGLLNVVVVRNRPALNYLTEGAADRLLRRGASHLTRLKVDHLEVDASVPRQFSLDGEFVEGRHLRADARPGAVRFAVGEGYDPSPVDPTRPGRPDDA</sequence>
<dbReference type="Pfam" id="PF00781">
    <property type="entry name" value="DAGK_cat"/>
    <property type="match status" value="1"/>
</dbReference>
<dbReference type="Gene3D" id="3.40.50.10330">
    <property type="entry name" value="Probable inorganic polyphosphate/atp-NAD kinase, domain 1"/>
    <property type="match status" value="1"/>
</dbReference>
<proteinExistence type="predicted"/>
<comment type="caution">
    <text evidence="7">The sequence shown here is derived from an EMBL/GenBank/DDBJ whole genome shotgun (WGS) entry which is preliminary data.</text>
</comment>
<keyword evidence="1" id="KW-0808">Transferase</keyword>
<dbReference type="InterPro" id="IPR016064">
    <property type="entry name" value="NAD/diacylglycerol_kinase_sf"/>
</dbReference>
<dbReference type="InterPro" id="IPR045540">
    <property type="entry name" value="YegS/DAGK_C"/>
</dbReference>
<dbReference type="Pfam" id="PF19279">
    <property type="entry name" value="YegS_C"/>
    <property type="match status" value="1"/>
</dbReference>
<reference evidence="7 8" key="1">
    <citation type="submission" date="2022-06" db="EMBL/GenBank/DDBJ databases">
        <title>Halogeometricum sp. a new haloarchaeum isolate from saline soil.</title>
        <authorList>
            <person name="Strakova D."/>
            <person name="Galisteo C."/>
            <person name="Sanchez-Porro C."/>
            <person name="Ventosa A."/>
        </authorList>
    </citation>
    <scope>NUCLEOTIDE SEQUENCE [LARGE SCALE GENOMIC DNA]</scope>
    <source>
        <strain evidence="7 8">S1BR25-6</strain>
    </source>
</reference>
<dbReference type="InterPro" id="IPR050187">
    <property type="entry name" value="Lipid_Phosphate_FormReg"/>
</dbReference>
<dbReference type="PROSITE" id="PS50146">
    <property type="entry name" value="DAGK"/>
    <property type="match status" value="1"/>
</dbReference>
<evidence type="ECO:0000256" key="1">
    <source>
        <dbReference type="ARBA" id="ARBA00022679"/>
    </source>
</evidence>
<keyword evidence="2" id="KW-0547">Nucleotide-binding</keyword>
<name>A0ABU2GFA8_9EURY</name>
<dbReference type="PANTHER" id="PTHR12358">
    <property type="entry name" value="SPHINGOSINE KINASE"/>
    <property type="match status" value="1"/>
</dbReference>
<dbReference type="Proteomes" id="UP001257060">
    <property type="component" value="Unassembled WGS sequence"/>
</dbReference>
<feature type="domain" description="DAGKc" evidence="6">
    <location>
        <begin position="1"/>
        <end position="126"/>
    </location>
</feature>
<dbReference type="PANTHER" id="PTHR12358:SF54">
    <property type="entry name" value="SPHINGOSINE KINASE RELATED PROTEIN"/>
    <property type="match status" value="1"/>
</dbReference>
<dbReference type="SMART" id="SM00046">
    <property type="entry name" value="DAGKc"/>
    <property type="match status" value="1"/>
</dbReference>
<keyword evidence="4" id="KW-0067">ATP-binding</keyword>
<evidence type="ECO:0000256" key="5">
    <source>
        <dbReference type="SAM" id="MobiDB-lite"/>
    </source>
</evidence>
<dbReference type="InterPro" id="IPR005218">
    <property type="entry name" value="Diacylglycerol/lipid_kinase"/>
</dbReference>
<dbReference type="InterPro" id="IPR017438">
    <property type="entry name" value="ATP-NAD_kinase_N"/>
</dbReference>
<dbReference type="GO" id="GO:0016301">
    <property type="term" value="F:kinase activity"/>
    <property type="evidence" value="ECO:0007669"/>
    <property type="project" value="UniProtKB-KW"/>
</dbReference>
<gene>
    <name evidence="7" type="ORF">NDI76_11970</name>
</gene>
<evidence type="ECO:0000256" key="4">
    <source>
        <dbReference type="ARBA" id="ARBA00022840"/>
    </source>
</evidence>
<evidence type="ECO:0000313" key="8">
    <source>
        <dbReference type="Proteomes" id="UP001257060"/>
    </source>
</evidence>
<dbReference type="RefSeq" id="WP_310924317.1">
    <property type="nucleotide sequence ID" value="NZ_JAMQOP010000002.1"/>
</dbReference>
<organism evidence="7 8">
    <name type="scientific">Halogeometricum salsisoli</name>
    <dbReference type="NCBI Taxonomy" id="2950536"/>
    <lineage>
        <taxon>Archaea</taxon>
        <taxon>Methanobacteriati</taxon>
        <taxon>Methanobacteriota</taxon>
        <taxon>Stenosarchaea group</taxon>
        <taxon>Halobacteria</taxon>
        <taxon>Halobacteriales</taxon>
        <taxon>Haloferacaceae</taxon>
        <taxon>Halogeometricum</taxon>
    </lineage>
</organism>
<dbReference type="EMBL" id="JAMQOP010000002">
    <property type="protein sequence ID" value="MDS0299459.1"/>
    <property type="molecule type" value="Genomic_DNA"/>
</dbReference>
<dbReference type="SUPFAM" id="SSF111331">
    <property type="entry name" value="NAD kinase/diacylglycerol kinase-like"/>
    <property type="match status" value="1"/>
</dbReference>
<dbReference type="Gene3D" id="2.60.200.40">
    <property type="match status" value="1"/>
</dbReference>
<feature type="region of interest" description="Disordered" evidence="5">
    <location>
        <begin position="303"/>
        <end position="322"/>
    </location>
</feature>
<evidence type="ECO:0000256" key="3">
    <source>
        <dbReference type="ARBA" id="ARBA00022777"/>
    </source>
</evidence>
<accession>A0ABU2GFA8</accession>
<evidence type="ECO:0000256" key="2">
    <source>
        <dbReference type="ARBA" id="ARBA00022741"/>
    </source>
</evidence>
<evidence type="ECO:0000313" key="7">
    <source>
        <dbReference type="EMBL" id="MDS0299459.1"/>
    </source>
</evidence>
<evidence type="ECO:0000259" key="6">
    <source>
        <dbReference type="PROSITE" id="PS50146"/>
    </source>
</evidence>